<name>A0A9N9DLR1_FUNMO</name>
<dbReference type="Gene3D" id="3.30.70.330">
    <property type="match status" value="2"/>
</dbReference>
<dbReference type="InterPro" id="IPR035979">
    <property type="entry name" value="RBD_domain_sf"/>
</dbReference>
<organism evidence="5 6">
    <name type="scientific">Funneliformis mosseae</name>
    <name type="common">Endomycorrhizal fungus</name>
    <name type="synonym">Glomus mosseae</name>
    <dbReference type="NCBI Taxonomy" id="27381"/>
    <lineage>
        <taxon>Eukaryota</taxon>
        <taxon>Fungi</taxon>
        <taxon>Fungi incertae sedis</taxon>
        <taxon>Mucoromycota</taxon>
        <taxon>Glomeromycotina</taxon>
        <taxon>Glomeromycetes</taxon>
        <taxon>Glomerales</taxon>
        <taxon>Glomeraceae</taxon>
        <taxon>Funneliformis</taxon>
    </lineage>
</organism>
<evidence type="ECO:0000259" key="4">
    <source>
        <dbReference type="PROSITE" id="PS50102"/>
    </source>
</evidence>
<dbReference type="SMART" id="SM00360">
    <property type="entry name" value="RRM"/>
    <property type="match status" value="2"/>
</dbReference>
<dbReference type="GO" id="GO:0005689">
    <property type="term" value="C:U12-type spliceosomal complex"/>
    <property type="evidence" value="ECO:0007669"/>
    <property type="project" value="TreeGrafter"/>
</dbReference>
<dbReference type="PANTHER" id="PTHR16105:SF0">
    <property type="entry name" value="RNA-BINDING REGION-CONTAINING PROTEIN 3"/>
    <property type="match status" value="1"/>
</dbReference>
<feature type="region of interest" description="Disordered" evidence="3">
    <location>
        <begin position="313"/>
        <end position="332"/>
    </location>
</feature>
<evidence type="ECO:0000313" key="5">
    <source>
        <dbReference type="EMBL" id="CAG8641032.1"/>
    </source>
</evidence>
<evidence type="ECO:0000256" key="3">
    <source>
        <dbReference type="SAM" id="MobiDB-lite"/>
    </source>
</evidence>
<feature type="compositionally biased region" description="Acidic residues" evidence="3">
    <location>
        <begin position="239"/>
        <end position="250"/>
    </location>
</feature>
<dbReference type="GO" id="GO:0097157">
    <property type="term" value="F:pre-mRNA intronic binding"/>
    <property type="evidence" value="ECO:0007669"/>
    <property type="project" value="TreeGrafter"/>
</dbReference>
<evidence type="ECO:0000256" key="2">
    <source>
        <dbReference type="PROSITE-ProRule" id="PRU00176"/>
    </source>
</evidence>
<reference evidence="5" key="1">
    <citation type="submission" date="2021-06" db="EMBL/GenBank/DDBJ databases">
        <authorList>
            <person name="Kallberg Y."/>
            <person name="Tangrot J."/>
            <person name="Rosling A."/>
        </authorList>
    </citation>
    <scope>NUCLEOTIDE SEQUENCE</scope>
    <source>
        <strain evidence="5">87-6 pot B 2015</strain>
    </source>
</reference>
<dbReference type="GO" id="GO:0000398">
    <property type="term" value="P:mRNA splicing, via spliceosome"/>
    <property type="evidence" value="ECO:0007669"/>
    <property type="project" value="TreeGrafter"/>
</dbReference>
<feature type="domain" description="RRM" evidence="4">
    <location>
        <begin position="391"/>
        <end position="465"/>
    </location>
</feature>
<comment type="caution">
    <text evidence="5">The sequence shown here is derived from an EMBL/GenBank/DDBJ whole genome shotgun (WGS) entry which is preliminary data.</text>
</comment>
<dbReference type="EMBL" id="CAJVPP010003960">
    <property type="protein sequence ID" value="CAG8641032.1"/>
    <property type="molecule type" value="Genomic_DNA"/>
</dbReference>
<proteinExistence type="predicted"/>
<feature type="compositionally biased region" description="Pro residues" evidence="3">
    <location>
        <begin position="135"/>
        <end position="146"/>
    </location>
</feature>
<dbReference type="PANTHER" id="PTHR16105">
    <property type="entry name" value="RNA-BINDING REGION-CONTAINING PROTEIN 3"/>
    <property type="match status" value="1"/>
</dbReference>
<feature type="compositionally biased region" description="Polar residues" evidence="3">
    <location>
        <begin position="322"/>
        <end position="332"/>
    </location>
</feature>
<dbReference type="CDD" id="cd12239">
    <property type="entry name" value="RRM2_RBM40_like"/>
    <property type="match status" value="1"/>
</dbReference>
<feature type="domain" description="RRM" evidence="4">
    <location>
        <begin position="26"/>
        <end position="100"/>
    </location>
</feature>
<dbReference type="InterPro" id="IPR000504">
    <property type="entry name" value="RRM_dom"/>
</dbReference>
<dbReference type="Proteomes" id="UP000789375">
    <property type="component" value="Unassembled WGS sequence"/>
</dbReference>
<dbReference type="PROSITE" id="PS50102">
    <property type="entry name" value="RRM"/>
    <property type="match status" value="2"/>
</dbReference>
<keyword evidence="6" id="KW-1185">Reference proteome</keyword>
<sequence>MNSRPLPPPALSINNKDIQFLEQETTTLLVKNLPNLCESDLLDFLKHFGPQEIRLGTSNPLKNSAFLDYPDRLSAANAFSKIQELGDVVGKKVRVEYALPSKEALQKKGNSKVAGNSSDNTNENRQDDSGSFQTLPPPPPFPPPPSFIAEPIAPSLGINYPAPPSLHYRYPPPTVEILYNIMNAIAAVPKLYTQVLHLMNKMNLPPPFGPILPESIPALLQTDTEGSLNKKRKKRDELLSDDESEIDSEVEEEQIKIGPVKKPRVSEILPGVMQTIPHIPVASYMNPTYIAPSIEPITPKIVPPVLSDAYSNQPPTLESPVQYPSTSKSEVYTNSFPTETKSEETANSLVQQAESPLNCITLEEINSNKMLEDGLNKISAMKNYEPGRPNSTLYIKNLAKKIKKEDLEYIFGRYFHSKSQMDIRLHSRGQAFVIFSDEETASRALNEVHGYILHNKPMVIQFSNKIS</sequence>
<dbReference type="Pfam" id="PF00076">
    <property type="entry name" value="RRM_1"/>
    <property type="match status" value="1"/>
</dbReference>
<dbReference type="InterPro" id="IPR045164">
    <property type="entry name" value="RBM41/RNPC3"/>
</dbReference>
<dbReference type="SUPFAM" id="SSF54928">
    <property type="entry name" value="RNA-binding domain, RBD"/>
    <property type="match status" value="2"/>
</dbReference>
<feature type="region of interest" description="Disordered" evidence="3">
    <location>
        <begin position="226"/>
        <end position="250"/>
    </location>
</feature>
<dbReference type="GO" id="GO:0030626">
    <property type="term" value="F:U12 snRNA binding"/>
    <property type="evidence" value="ECO:0007669"/>
    <property type="project" value="TreeGrafter"/>
</dbReference>
<keyword evidence="1 2" id="KW-0694">RNA-binding</keyword>
<accession>A0A9N9DLR1</accession>
<dbReference type="AlphaFoldDB" id="A0A9N9DLR1"/>
<evidence type="ECO:0000256" key="1">
    <source>
        <dbReference type="ARBA" id="ARBA00022884"/>
    </source>
</evidence>
<dbReference type="InterPro" id="IPR012677">
    <property type="entry name" value="Nucleotide-bd_a/b_plait_sf"/>
</dbReference>
<feature type="region of interest" description="Disordered" evidence="3">
    <location>
        <begin position="106"/>
        <end position="148"/>
    </location>
</feature>
<evidence type="ECO:0000313" key="6">
    <source>
        <dbReference type="Proteomes" id="UP000789375"/>
    </source>
</evidence>
<protein>
    <submittedName>
        <fullName evidence="5">10601_t:CDS:1</fullName>
    </submittedName>
</protein>
<gene>
    <name evidence="5" type="ORF">FMOSSE_LOCUS10988</name>
</gene>